<sequence length="144" mass="16303">MTLRFLHVLALRTRPNMPGRLCPASAKCVVRHTSVRAKEEVGRCRRYFTDGLKSIGIHQGVLESHVVQCKISAITVLFCAGCIVCTYIQYTYTLRLSRYNLCDRAPRGTVPGQRLNKGACLWMYNSNLGRKRISSDSLPFYFLA</sequence>
<evidence type="ECO:0000313" key="2">
    <source>
        <dbReference type="Proteomes" id="UP001302812"/>
    </source>
</evidence>
<protein>
    <submittedName>
        <fullName evidence="1">Uncharacterized protein</fullName>
    </submittedName>
</protein>
<reference evidence="1" key="2">
    <citation type="submission" date="2023-05" db="EMBL/GenBank/DDBJ databases">
        <authorList>
            <consortium name="Lawrence Berkeley National Laboratory"/>
            <person name="Steindorff A."/>
            <person name="Hensen N."/>
            <person name="Bonometti L."/>
            <person name="Westerberg I."/>
            <person name="Brannstrom I.O."/>
            <person name="Guillou S."/>
            <person name="Cros-Aarteil S."/>
            <person name="Calhoun S."/>
            <person name="Haridas S."/>
            <person name="Kuo A."/>
            <person name="Mondo S."/>
            <person name="Pangilinan J."/>
            <person name="Riley R."/>
            <person name="Labutti K."/>
            <person name="Andreopoulos B."/>
            <person name="Lipzen A."/>
            <person name="Chen C."/>
            <person name="Yanf M."/>
            <person name="Daum C."/>
            <person name="Ng V."/>
            <person name="Clum A."/>
            <person name="Ohm R."/>
            <person name="Martin F."/>
            <person name="Silar P."/>
            <person name="Natvig D."/>
            <person name="Lalanne C."/>
            <person name="Gautier V."/>
            <person name="Ament-Velasquez S.L."/>
            <person name="Kruys A."/>
            <person name="Hutchinson M.I."/>
            <person name="Powell A.J."/>
            <person name="Barry K."/>
            <person name="Miller A.N."/>
            <person name="Grigoriev I.V."/>
            <person name="Debuchy R."/>
            <person name="Gladieux P."/>
            <person name="Thoren M.H."/>
            <person name="Johannesson H."/>
        </authorList>
    </citation>
    <scope>NUCLEOTIDE SEQUENCE</scope>
    <source>
        <strain evidence="1">CBS 508.74</strain>
    </source>
</reference>
<organism evidence="1 2">
    <name type="scientific">Canariomyces notabilis</name>
    <dbReference type="NCBI Taxonomy" id="2074819"/>
    <lineage>
        <taxon>Eukaryota</taxon>
        <taxon>Fungi</taxon>
        <taxon>Dikarya</taxon>
        <taxon>Ascomycota</taxon>
        <taxon>Pezizomycotina</taxon>
        <taxon>Sordariomycetes</taxon>
        <taxon>Sordariomycetidae</taxon>
        <taxon>Sordariales</taxon>
        <taxon>Chaetomiaceae</taxon>
        <taxon>Canariomyces</taxon>
    </lineage>
</organism>
<dbReference type="GeneID" id="89933368"/>
<gene>
    <name evidence="1" type="ORF">N656DRAFT_322954</name>
</gene>
<reference evidence="1" key="1">
    <citation type="journal article" date="2023" name="Mol. Phylogenet. Evol.">
        <title>Genome-scale phylogeny and comparative genomics of the fungal order Sordariales.</title>
        <authorList>
            <person name="Hensen N."/>
            <person name="Bonometti L."/>
            <person name="Westerberg I."/>
            <person name="Brannstrom I.O."/>
            <person name="Guillou S."/>
            <person name="Cros-Aarteil S."/>
            <person name="Calhoun S."/>
            <person name="Haridas S."/>
            <person name="Kuo A."/>
            <person name="Mondo S."/>
            <person name="Pangilinan J."/>
            <person name="Riley R."/>
            <person name="LaButti K."/>
            <person name="Andreopoulos B."/>
            <person name="Lipzen A."/>
            <person name="Chen C."/>
            <person name="Yan M."/>
            <person name="Daum C."/>
            <person name="Ng V."/>
            <person name="Clum A."/>
            <person name="Steindorff A."/>
            <person name="Ohm R.A."/>
            <person name="Martin F."/>
            <person name="Silar P."/>
            <person name="Natvig D.O."/>
            <person name="Lalanne C."/>
            <person name="Gautier V."/>
            <person name="Ament-Velasquez S.L."/>
            <person name="Kruys A."/>
            <person name="Hutchinson M.I."/>
            <person name="Powell A.J."/>
            <person name="Barry K."/>
            <person name="Miller A.N."/>
            <person name="Grigoriev I.V."/>
            <person name="Debuchy R."/>
            <person name="Gladieux P."/>
            <person name="Hiltunen Thoren M."/>
            <person name="Johannesson H."/>
        </authorList>
    </citation>
    <scope>NUCLEOTIDE SEQUENCE</scope>
    <source>
        <strain evidence="1">CBS 508.74</strain>
    </source>
</reference>
<dbReference type="Proteomes" id="UP001302812">
    <property type="component" value="Unassembled WGS sequence"/>
</dbReference>
<dbReference type="AlphaFoldDB" id="A0AAN6QHN9"/>
<dbReference type="EMBL" id="MU853354">
    <property type="protein sequence ID" value="KAK4109836.1"/>
    <property type="molecule type" value="Genomic_DNA"/>
</dbReference>
<dbReference type="RefSeq" id="XP_064667406.1">
    <property type="nucleotide sequence ID" value="XM_064809245.1"/>
</dbReference>
<proteinExistence type="predicted"/>
<evidence type="ECO:0000313" key="1">
    <source>
        <dbReference type="EMBL" id="KAK4109836.1"/>
    </source>
</evidence>
<comment type="caution">
    <text evidence="1">The sequence shown here is derived from an EMBL/GenBank/DDBJ whole genome shotgun (WGS) entry which is preliminary data.</text>
</comment>
<keyword evidence="2" id="KW-1185">Reference proteome</keyword>
<accession>A0AAN6QHN9</accession>
<name>A0AAN6QHN9_9PEZI</name>